<comment type="caution">
    <text evidence="1">The sequence shown here is derived from an EMBL/GenBank/DDBJ whole genome shotgun (WGS) entry which is preliminary data.</text>
</comment>
<keyword evidence="2" id="KW-1185">Reference proteome</keyword>
<protein>
    <submittedName>
        <fullName evidence="1">Uncharacterized protein</fullName>
    </submittedName>
</protein>
<proteinExistence type="predicted"/>
<evidence type="ECO:0000313" key="1">
    <source>
        <dbReference type="EMBL" id="CAF4568263.1"/>
    </source>
</evidence>
<name>A0A821A799_9BILA</name>
<gene>
    <name evidence="1" type="ORF">UJA718_LOCUS30216</name>
</gene>
<accession>A0A821A799</accession>
<sequence>MLATQEAVPTSTPT</sequence>
<organism evidence="1 2">
    <name type="scientific">Rotaria socialis</name>
    <dbReference type="NCBI Taxonomy" id="392032"/>
    <lineage>
        <taxon>Eukaryota</taxon>
        <taxon>Metazoa</taxon>
        <taxon>Spiralia</taxon>
        <taxon>Gnathifera</taxon>
        <taxon>Rotifera</taxon>
        <taxon>Eurotatoria</taxon>
        <taxon>Bdelloidea</taxon>
        <taxon>Philodinida</taxon>
        <taxon>Philodinidae</taxon>
        <taxon>Rotaria</taxon>
    </lineage>
</organism>
<evidence type="ECO:0000313" key="2">
    <source>
        <dbReference type="Proteomes" id="UP000663873"/>
    </source>
</evidence>
<dbReference type="Proteomes" id="UP000663873">
    <property type="component" value="Unassembled WGS sequence"/>
</dbReference>
<dbReference type="EMBL" id="CAJOBP010011744">
    <property type="protein sequence ID" value="CAF4568263.1"/>
    <property type="molecule type" value="Genomic_DNA"/>
</dbReference>
<feature type="non-terminal residue" evidence="1">
    <location>
        <position position="14"/>
    </location>
</feature>
<reference evidence="1" key="1">
    <citation type="submission" date="2021-02" db="EMBL/GenBank/DDBJ databases">
        <authorList>
            <person name="Nowell W R."/>
        </authorList>
    </citation>
    <scope>NUCLEOTIDE SEQUENCE</scope>
</reference>